<dbReference type="Proteomes" id="UP001165065">
    <property type="component" value="Unassembled WGS sequence"/>
</dbReference>
<dbReference type="AlphaFoldDB" id="A0A9W7LAN1"/>
<dbReference type="Pfam" id="PF00849">
    <property type="entry name" value="PseudoU_synth_2"/>
    <property type="match status" value="1"/>
</dbReference>
<organism evidence="3 4">
    <name type="scientific">Triparma columacea</name>
    <dbReference type="NCBI Taxonomy" id="722753"/>
    <lineage>
        <taxon>Eukaryota</taxon>
        <taxon>Sar</taxon>
        <taxon>Stramenopiles</taxon>
        <taxon>Ochrophyta</taxon>
        <taxon>Bolidophyceae</taxon>
        <taxon>Parmales</taxon>
        <taxon>Triparmaceae</taxon>
        <taxon>Triparma</taxon>
    </lineage>
</organism>
<dbReference type="InterPro" id="IPR020103">
    <property type="entry name" value="PsdUridine_synth_cat_dom_sf"/>
</dbReference>
<dbReference type="PANTHER" id="PTHR21600:SF40">
    <property type="entry name" value="PSEUDOURIDYLATE SYNTHASE RPUSD2"/>
    <property type="match status" value="1"/>
</dbReference>
<dbReference type="SUPFAM" id="SSF55120">
    <property type="entry name" value="Pseudouridine synthase"/>
    <property type="match status" value="1"/>
</dbReference>
<dbReference type="EMBL" id="BRYA01000195">
    <property type="protein sequence ID" value="GMI43591.1"/>
    <property type="molecule type" value="Genomic_DNA"/>
</dbReference>
<dbReference type="PROSITE" id="PS01129">
    <property type="entry name" value="PSI_RLU"/>
    <property type="match status" value="1"/>
</dbReference>
<dbReference type="InterPro" id="IPR050188">
    <property type="entry name" value="RluA_PseudoU_synthase"/>
</dbReference>
<sequence length="366" mass="38457">MTPRGGFEVAHVCKEYVVGIKSSLCPTTTSGSYRYNTFVEVLRGGYGLFPVHRLDKVTSGLVVVGRSSVASAVLSAEIREGNVDKYYLAKVKGRFDLGKRGGGEEDGVFVEVVKEDGEGNVTKDDRELKVPEIGSDFMEVFKNGFKGNISMIRLTTNIDCLDVKSGVYVAGGTSLNSSAKQAGWPKVSTTLFGLVTYDKTTGESVVICKPETGRTHQIRVQLEYLGYRCLGDECYGGGEVPAASEGGVLKGSEKGGGGGEGRSYLDSVGEDEVEACGGGEGGDGGGDGGGGGGGGEDDSTIEGLTALVRATCVFCRRGLNDEKKAVEGYESHTKGICLHAWRFRAKGVGLDVTSELPHWAMTPGGP</sequence>
<evidence type="ECO:0000313" key="4">
    <source>
        <dbReference type="Proteomes" id="UP001165065"/>
    </source>
</evidence>
<evidence type="ECO:0000313" key="3">
    <source>
        <dbReference type="EMBL" id="GMI43591.1"/>
    </source>
</evidence>
<gene>
    <name evidence="3" type="ORF">TrCOL_g7370</name>
</gene>
<keyword evidence="4" id="KW-1185">Reference proteome</keyword>
<dbReference type="InterPro" id="IPR006145">
    <property type="entry name" value="PsdUridine_synth_RsuA/RluA"/>
</dbReference>
<evidence type="ECO:0000259" key="2">
    <source>
        <dbReference type="Pfam" id="PF00849"/>
    </source>
</evidence>
<protein>
    <recommendedName>
        <fullName evidence="2">Pseudouridine synthase RsuA/RluA-like domain-containing protein</fullName>
    </recommendedName>
</protein>
<feature type="compositionally biased region" description="Gly residues" evidence="1">
    <location>
        <begin position="276"/>
        <end position="294"/>
    </location>
</feature>
<dbReference type="GO" id="GO:0009982">
    <property type="term" value="F:pseudouridine synthase activity"/>
    <property type="evidence" value="ECO:0007669"/>
    <property type="project" value="InterPro"/>
</dbReference>
<evidence type="ECO:0000256" key="1">
    <source>
        <dbReference type="SAM" id="MobiDB-lite"/>
    </source>
</evidence>
<dbReference type="OrthoDB" id="424794at2759"/>
<proteinExistence type="predicted"/>
<name>A0A9W7LAN1_9STRA</name>
<feature type="region of interest" description="Disordered" evidence="1">
    <location>
        <begin position="270"/>
        <end position="300"/>
    </location>
</feature>
<dbReference type="PANTHER" id="PTHR21600">
    <property type="entry name" value="MITOCHONDRIAL RNA PSEUDOURIDINE SYNTHASE"/>
    <property type="match status" value="1"/>
</dbReference>
<dbReference type="Gene3D" id="3.30.2350.10">
    <property type="entry name" value="Pseudouridine synthase"/>
    <property type="match status" value="1"/>
</dbReference>
<feature type="domain" description="Pseudouridine synthase RsuA/RluA-like" evidence="2">
    <location>
        <begin position="42"/>
        <end position="223"/>
    </location>
</feature>
<dbReference type="InterPro" id="IPR006224">
    <property type="entry name" value="PsdUridine_synth_RluA-like_CS"/>
</dbReference>
<dbReference type="GO" id="GO:0003723">
    <property type="term" value="F:RNA binding"/>
    <property type="evidence" value="ECO:0007669"/>
    <property type="project" value="InterPro"/>
</dbReference>
<accession>A0A9W7LAN1</accession>
<feature type="region of interest" description="Disordered" evidence="1">
    <location>
        <begin position="245"/>
        <end position="264"/>
    </location>
</feature>
<comment type="caution">
    <text evidence="3">The sequence shown here is derived from an EMBL/GenBank/DDBJ whole genome shotgun (WGS) entry which is preliminary data.</text>
</comment>
<dbReference type="GO" id="GO:0000455">
    <property type="term" value="P:enzyme-directed rRNA pseudouridine synthesis"/>
    <property type="evidence" value="ECO:0007669"/>
    <property type="project" value="TreeGrafter"/>
</dbReference>
<reference evidence="4" key="1">
    <citation type="journal article" date="2023" name="Commun. Biol.">
        <title>Genome analysis of Parmales, the sister group of diatoms, reveals the evolutionary specialization of diatoms from phago-mixotrophs to photoautotrophs.</title>
        <authorList>
            <person name="Ban H."/>
            <person name="Sato S."/>
            <person name="Yoshikawa S."/>
            <person name="Yamada K."/>
            <person name="Nakamura Y."/>
            <person name="Ichinomiya M."/>
            <person name="Sato N."/>
            <person name="Blanc-Mathieu R."/>
            <person name="Endo H."/>
            <person name="Kuwata A."/>
            <person name="Ogata H."/>
        </authorList>
    </citation>
    <scope>NUCLEOTIDE SEQUENCE [LARGE SCALE GENOMIC DNA]</scope>
</reference>